<feature type="non-terminal residue" evidence="1">
    <location>
        <position position="1"/>
    </location>
</feature>
<sequence>DLFGDPIALLTRAGIAVTPELMGEIDHRAQTVALAIRAPRPAHVGELVQQVRVAAGRVEIDVVTGAVAMLLGADLADGAPAAVTIATDVRLTRTGRVVRLVHRDGRAAATSSGSDHSALKLLVTARRWWTILREGEIRIKELATREGISASWMTRVVRLAFLSPEMVDAVLADALPAHVDALALVSGEVNPGCWKAQRERYLAGGHRPG</sequence>
<organism evidence="1 2">
    <name type="scientific">Sphingomonas tagetis</name>
    <dbReference type="NCBI Taxonomy" id="2949092"/>
    <lineage>
        <taxon>Bacteria</taxon>
        <taxon>Pseudomonadati</taxon>
        <taxon>Pseudomonadota</taxon>
        <taxon>Alphaproteobacteria</taxon>
        <taxon>Sphingomonadales</taxon>
        <taxon>Sphingomonadaceae</taxon>
        <taxon>Sphingomonas</taxon>
    </lineage>
</organism>
<gene>
    <name evidence="1" type="ORF">M9978_22115</name>
</gene>
<dbReference type="AlphaFoldDB" id="A0A9X2KP03"/>
<protein>
    <submittedName>
        <fullName evidence="1">Uncharacterized protein</fullName>
    </submittedName>
</protein>
<proteinExistence type="predicted"/>
<reference evidence="1" key="1">
    <citation type="submission" date="2022-05" db="EMBL/GenBank/DDBJ databases">
        <title>Sphingomonas sp. strain MG17 Genome sequencing and assembly.</title>
        <authorList>
            <person name="Kim I."/>
        </authorList>
    </citation>
    <scope>NUCLEOTIDE SEQUENCE</scope>
    <source>
        <strain evidence="1">MG17</strain>
    </source>
</reference>
<dbReference type="EMBL" id="JAMLDX010000032">
    <property type="protein sequence ID" value="MCP3733106.1"/>
    <property type="molecule type" value="Genomic_DNA"/>
</dbReference>
<dbReference type="SUPFAM" id="SSF109709">
    <property type="entry name" value="KorB DNA-binding domain-like"/>
    <property type="match status" value="1"/>
</dbReference>
<evidence type="ECO:0000313" key="2">
    <source>
        <dbReference type="Proteomes" id="UP001139451"/>
    </source>
</evidence>
<evidence type="ECO:0000313" key="1">
    <source>
        <dbReference type="EMBL" id="MCP3733106.1"/>
    </source>
</evidence>
<dbReference type="Proteomes" id="UP001139451">
    <property type="component" value="Unassembled WGS sequence"/>
</dbReference>
<comment type="caution">
    <text evidence="1">The sequence shown here is derived from an EMBL/GenBank/DDBJ whole genome shotgun (WGS) entry which is preliminary data.</text>
</comment>
<keyword evidence="2" id="KW-1185">Reference proteome</keyword>
<accession>A0A9X2KP03</accession>
<name>A0A9X2KP03_9SPHN</name>